<comment type="caution">
    <text evidence="1">The sequence shown here is derived from an EMBL/GenBank/DDBJ whole genome shotgun (WGS) entry which is preliminary data.</text>
</comment>
<dbReference type="AlphaFoldDB" id="A0A9N8HQ06"/>
<accession>A0A9N8HQ06</accession>
<keyword evidence="2" id="KW-1185">Reference proteome</keyword>
<reference evidence="1" key="1">
    <citation type="submission" date="2020-06" db="EMBL/GenBank/DDBJ databases">
        <authorList>
            <consortium name="Plant Systems Biology data submission"/>
        </authorList>
    </citation>
    <scope>NUCLEOTIDE SEQUENCE</scope>
    <source>
        <strain evidence="1">D6</strain>
    </source>
</reference>
<evidence type="ECO:0000313" key="2">
    <source>
        <dbReference type="Proteomes" id="UP001153069"/>
    </source>
</evidence>
<gene>
    <name evidence="1" type="ORF">SEMRO_943_G222810.1</name>
</gene>
<name>A0A9N8HQ06_9STRA</name>
<dbReference type="EMBL" id="CAICTM010000941">
    <property type="protein sequence ID" value="CAB9518533.1"/>
    <property type="molecule type" value="Genomic_DNA"/>
</dbReference>
<evidence type="ECO:0000313" key="1">
    <source>
        <dbReference type="EMBL" id="CAB9518533.1"/>
    </source>
</evidence>
<protein>
    <submittedName>
        <fullName evidence="1">Uncharacterized protein</fullName>
    </submittedName>
</protein>
<organism evidence="1 2">
    <name type="scientific">Seminavis robusta</name>
    <dbReference type="NCBI Taxonomy" id="568900"/>
    <lineage>
        <taxon>Eukaryota</taxon>
        <taxon>Sar</taxon>
        <taxon>Stramenopiles</taxon>
        <taxon>Ochrophyta</taxon>
        <taxon>Bacillariophyta</taxon>
        <taxon>Bacillariophyceae</taxon>
        <taxon>Bacillariophycidae</taxon>
        <taxon>Naviculales</taxon>
        <taxon>Naviculaceae</taxon>
        <taxon>Seminavis</taxon>
    </lineage>
</organism>
<sequence length="109" mass="12765">MLAYMAYWLKYNDGKQTILDSFERRQRNREVLEALPDDMEALKKQNTEYKRMISLLMEHTGMGAPDEEIDVYEKEASDDETKLLDAENFEASVERDHVDYSCGFQDVSV</sequence>
<dbReference type="Proteomes" id="UP001153069">
    <property type="component" value="Unassembled WGS sequence"/>
</dbReference>
<proteinExistence type="predicted"/>